<sequence>MSLEAYSNIISHLQTELLEQDVHQSDLYPCGLTVLELLKTRQFRIFKVVITNNILYSSSAFQVGQRKY</sequence>
<protein>
    <submittedName>
        <fullName evidence="1">Uncharacterized protein</fullName>
    </submittedName>
</protein>
<accession>A0AAJ8JY48</accession>
<evidence type="ECO:0000313" key="2">
    <source>
        <dbReference type="Proteomes" id="UP000094043"/>
    </source>
</evidence>
<organism evidence="1 2">
    <name type="scientific">Cryptococcus depauperatus CBS 7841</name>
    <dbReference type="NCBI Taxonomy" id="1295531"/>
    <lineage>
        <taxon>Eukaryota</taxon>
        <taxon>Fungi</taxon>
        <taxon>Dikarya</taxon>
        <taxon>Basidiomycota</taxon>
        <taxon>Agaricomycotina</taxon>
        <taxon>Tremellomycetes</taxon>
        <taxon>Tremellales</taxon>
        <taxon>Cryptococcaceae</taxon>
        <taxon>Cryptococcus</taxon>
    </lineage>
</organism>
<dbReference type="AlphaFoldDB" id="A0AAJ8JY48"/>
<proteinExistence type="predicted"/>
<reference evidence="1" key="1">
    <citation type="submission" date="2016-06" db="EMBL/GenBank/DDBJ databases">
        <authorList>
            <person name="Cuomo C."/>
            <person name="Litvintseva A."/>
            <person name="Heitman J."/>
            <person name="Chen Y."/>
            <person name="Sun S."/>
            <person name="Springer D."/>
            <person name="Dromer F."/>
            <person name="Young S."/>
            <person name="Zeng Q."/>
            <person name="Chapman S."/>
            <person name="Gujja S."/>
            <person name="Saif S."/>
            <person name="Birren B."/>
        </authorList>
    </citation>
    <scope>NUCLEOTIDE SEQUENCE</scope>
    <source>
        <strain evidence="1">CBS 7841</strain>
    </source>
</reference>
<keyword evidence="2" id="KW-1185">Reference proteome</keyword>
<dbReference type="RefSeq" id="XP_066071224.1">
    <property type="nucleotide sequence ID" value="XM_066215127.1"/>
</dbReference>
<reference evidence="1" key="2">
    <citation type="journal article" date="2022" name="Elife">
        <title>Obligate sexual reproduction of a homothallic fungus closely related to the Cryptococcus pathogenic species complex.</title>
        <authorList>
            <person name="Passer A.R."/>
            <person name="Clancey S.A."/>
            <person name="Shea T."/>
            <person name="David-Palma M."/>
            <person name="Averette A.F."/>
            <person name="Boekhout T."/>
            <person name="Porcel B.M."/>
            <person name="Nowrousian M."/>
            <person name="Cuomo C.A."/>
            <person name="Sun S."/>
            <person name="Heitman J."/>
            <person name="Coelho M.A."/>
        </authorList>
    </citation>
    <scope>NUCLEOTIDE SEQUENCE</scope>
    <source>
        <strain evidence="1">CBS 7841</strain>
    </source>
</reference>
<name>A0AAJ8JY48_9TREE</name>
<reference evidence="1" key="3">
    <citation type="submission" date="2024-01" db="EMBL/GenBank/DDBJ databases">
        <authorList>
            <person name="Coelho M.A."/>
            <person name="David-Palma M."/>
            <person name="Shea T."/>
            <person name="Sun S."/>
            <person name="Cuomo C.A."/>
            <person name="Heitman J."/>
        </authorList>
    </citation>
    <scope>NUCLEOTIDE SEQUENCE</scope>
    <source>
        <strain evidence="1">CBS 7841</strain>
    </source>
</reference>
<dbReference type="KEGG" id="cdep:91089969"/>
<evidence type="ECO:0000313" key="1">
    <source>
        <dbReference type="EMBL" id="WVN90524.1"/>
    </source>
</evidence>
<gene>
    <name evidence="1" type="ORF">L203_105760</name>
</gene>
<dbReference type="Proteomes" id="UP000094043">
    <property type="component" value="Chromosome 7"/>
</dbReference>
<dbReference type="EMBL" id="CP143790">
    <property type="protein sequence ID" value="WVN90524.1"/>
    <property type="molecule type" value="Genomic_DNA"/>
</dbReference>
<dbReference type="GeneID" id="91089969"/>